<evidence type="ECO:0000313" key="2">
    <source>
        <dbReference type="Proteomes" id="UP000076502"/>
    </source>
</evidence>
<dbReference type="Proteomes" id="UP000076502">
    <property type="component" value="Unassembled WGS sequence"/>
</dbReference>
<gene>
    <name evidence="1" type="ORF">WN55_07176</name>
</gene>
<feature type="non-terminal residue" evidence="1">
    <location>
        <position position="1"/>
    </location>
</feature>
<organism evidence="1 2">
    <name type="scientific">Dufourea novaeangliae</name>
    <name type="common">Sweat bee</name>
    <dbReference type="NCBI Taxonomy" id="178035"/>
    <lineage>
        <taxon>Eukaryota</taxon>
        <taxon>Metazoa</taxon>
        <taxon>Ecdysozoa</taxon>
        <taxon>Arthropoda</taxon>
        <taxon>Hexapoda</taxon>
        <taxon>Insecta</taxon>
        <taxon>Pterygota</taxon>
        <taxon>Neoptera</taxon>
        <taxon>Endopterygota</taxon>
        <taxon>Hymenoptera</taxon>
        <taxon>Apocrita</taxon>
        <taxon>Aculeata</taxon>
        <taxon>Apoidea</taxon>
        <taxon>Anthophila</taxon>
        <taxon>Halictidae</taxon>
        <taxon>Rophitinae</taxon>
        <taxon>Dufourea</taxon>
    </lineage>
</organism>
<keyword evidence="2" id="KW-1185">Reference proteome</keyword>
<dbReference type="EMBL" id="KQ434804">
    <property type="protein sequence ID" value="KZC06090.1"/>
    <property type="molecule type" value="Genomic_DNA"/>
</dbReference>
<reference evidence="1 2" key="1">
    <citation type="submission" date="2015-07" db="EMBL/GenBank/DDBJ databases">
        <title>The genome of Dufourea novaeangliae.</title>
        <authorList>
            <person name="Pan H."/>
            <person name="Kapheim K."/>
        </authorList>
    </citation>
    <scope>NUCLEOTIDE SEQUENCE [LARGE SCALE GENOMIC DNA]</scope>
    <source>
        <strain evidence="1">0120121106</strain>
        <tissue evidence="1">Whole body</tissue>
    </source>
</reference>
<dbReference type="InterPro" id="IPR006631">
    <property type="entry name" value="DM4_12"/>
</dbReference>
<proteinExistence type="predicted"/>
<accession>A0A154P4P9</accession>
<name>A0A154P4P9_DUFNO</name>
<sequence length="115" mass="12561">LFPQTTIFAQAAGFKMVWELPAGTGRTGRSISDVHEAAELVYESHGFDGKSCLLKNVCQAMEYVSRKDGVVAKILKLLIGSYGNNSSSSEESVYCDVHDRNCPLQLIGIDSFVDQ</sequence>
<dbReference type="Pfam" id="PF07841">
    <property type="entry name" value="DM4_12"/>
    <property type="match status" value="1"/>
</dbReference>
<dbReference type="AlphaFoldDB" id="A0A154P4P9"/>
<dbReference type="OrthoDB" id="7526931at2759"/>
<protein>
    <submittedName>
        <fullName evidence="1">Uncharacterized protein</fullName>
    </submittedName>
</protein>
<evidence type="ECO:0000313" key="1">
    <source>
        <dbReference type="EMBL" id="KZC06090.1"/>
    </source>
</evidence>